<dbReference type="UniPathway" id="UPA00109">
    <property type="reaction ID" value="UER00180"/>
</dbReference>
<dbReference type="PRINTS" id="PR00475">
    <property type="entry name" value="HEXOKINASE"/>
</dbReference>
<evidence type="ECO:0000256" key="2">
    <source>
        <dbReference type="ARBA" id="ARBA00005028"/>
    </source>
</evidence>
<evidence type="ECO:0000256" key="6">
    <source>
        <dbReference type="ARBA" id="ARBA00022777"/>
    </source>
</evidence>
<dbReference type="Pfam" id="PF00349">
    <property type="entry name" value="Hexokinase_1"/>
    <property type="match status" value="1"/>
</dbReference>
<dbReference type="FunFam" id="3.40.367.20:FF:000005">
    <property type="entry name" value="Phosphotransferase"/>
    <property type="match status" value="1"/>
</dbReference>
<dbReference type="PROSITE" id="PS00378">
    <property type="entry name" value="HEXOKINASE_1"/>
    <property type="match status" value="1"/>
</dbReference>
<dbReference type="GO" id="GO:0006096">
    <property type="term" value="P:glycolytic process"/>
    <property type="evidence" value="ECO:0007669"/>
    <property type="project" value="UniProtKB-UniPathway"/>
</dbReference>
<dbReference type="InterPro" id="IPR019807">
    <property type="entry name" value="Hexokinase_BS"/>
</dbReference>
<evidence type="ECO:0000256" key="7">
    <source>
        <dbReference type="ARBA" id="ARBA00022840"/>
    </source>
</evidence>
<keyword evidence="5 14" id="KW-0547">Nucleotide-binding</keyword>
<dbReference type="InterPro" id="IPR043129">
    <property type="entry name" value="ATPase_NBD"/>
</dbReference>
<evidence type="ECO:0000259" key="16">
    <source>
        <dbReference type="Pfam" id="PF03727"/>
    </source>
</evidence>
<dbReference type="FunFam" id="3.30.420.40:FF:000095">
    <property type="entry name" value="Phosphotransferase"/>
    <property type="match status" value="1"/>
</dbReference>
<keyword evidence="18" id="KW-1185">Reference proteome</keyword>
<dbReference type="PANTHER" id="PTHR19443">
    <property type="entry name" value="HEXOKINASE"/>
    <property type="match status" value="1"/>
</dbReference>
<keyword evidence="8 14" id="KW-0324">Glycolysis</keyword>
<dbReference type="InterPro" id="IPR022672">
    <property type="entry name" value="Hexokinase_N"/>
</dbReference>
<dbReference type="InterPro" id="IPR022673">
    <property type="entry name" value="Hexokinase_C"/>
</dbReference>
<evidence type="ECO:0000256" key="13">
    <source>
        <dbReference type="ARBA" id="ARBA00059457"/>
    </source>
</evidence>
<comment type="similarity">
    <text evidence="3 14">Belongs to the hexokinase family.</text>
</comment>
<keyword evidence="7 14" id="KW-0067">ATP-binding</keyword>
<dbReference type="GO" id="GO:0005536">
    <property type="term" value="F:D-glucose binding"/>
    <property type="evidence" value="ECO:0007669"/>
    <property type="project" value="InterPro"/>
</dbReference>
<evidence type="ECO:0000256" key="1">
    <source>
        <dbReference type="ARBA" id="ARBA00004888"/>
    </source>
</evidence>
<accession>A0A6J8EC11</accession>
<dbReference type="Proteomes" id="UP000507470">
    <property type="component" value="Unassembled WGS sequence"/>
</dbReference>
<feature type="domain" description="Hexokinase N-terminal" evidence="15">
    <location>
        <begin position="78"/>
        <end position="271"/>
    </location>
</feature>
<dbReference type="GO" id="GO:0005524">
    <property type="term" value="F:ATP binding"/>
    <property type="evidence" value="ECO:0007669"/>
    <property type="project" value="UniProtKB-UniRule"/>
</dbReference>
<evidence type="ECO:0000256" key="11">
    <source>
        <dbReference type="ARBA" id="ARBA00048160"/>
    </source>
</evidence>
<evidence type="ECO:0000259" key="15">
    <source>
        <dbReference type="Pfam" id="PF00349"/>
    </source>
</evidence>
<comment type="catalytic activity">
    <reaction evidence="11">
        <text>D-glucose + ATP = D-glucose 6-phosphate + ADP + H(+)</text>
        <dbReference type="Rhea" id="RHEA:17825"/>
        <dbReference type="ChEBI" id="CHEBI:4167"/>
        <dbReference type="ChEBI" id="CHEBI:15378"/>
        <dbReference type="ChEBI" id="CHEBI:30616"/>
        <dbReference type="ChEBI" id="CHEBI:61548"/>
        <dbReference type="ChEBI" id="CHEBI:456216"/>
        <dbReference type="EC" id="2.7.1.1"/>
    </reaction>
    <physiologicalReaction direction="left-to-right" evidence="11">
        <dbReference type="Rhea" id="RHEA:17826"/>
    </physiologicalReaction>
</comment>
<dbReference type="PROSITE" id="PS51748">
    <property type="entry name" value="HEXOKINASE_2"/>
    <property type="match status" value="1"/>
</dbReference>
<dbReference type="GO" id="GO:0004340">
    <property type="term" value="F:glucokinase activity"/>
    <property type="evidence" value="ECO:0007669"/>
    <property type="project" value="TreeGrafter"/>
</dbReference>
<evidence type="ECO:0000256" key="10">
    <source>
        <dbReference type="ARBA" id="ARBA00047905"/>
    </source>
</evidence>
<evidence type="ECO:0000256" key="4">
    <source>
        <dbReference type="ARBA" id="ARBA00022679"/>
    </source>
</evidence>
<evidence type="ECO:0000313" key="17">
    <source>
        <dbReference type="EMBL" id="CAC5417828.1"/>
    </source>
</evidence>
<dbReference type="UniPathway" id="UPA00242"/>
<dbReference type="PANTHER" id="PTHR19443:SF16">
    <property type="entry name" value="HEXOKINASE TYPE 1-RELATED"/>
    <property type="match status" value="1"/>
</dbReference>
<evidence type="ECO:0000256" key="8">
    <source>
        <dbReference type="ARBA" id="ARBA00023152"/>
    </source>
</evidence>
<dbReference type="Gene3D" id="3.40.367.20">
    <property type="match status" value="1"/>
</dbReference>
<gene>
    <name evidence="17" type="ORF">MCOR_50309</name>
</gene>
<dbReference type="OrthoDB" id="419537at2759"/>
<comment type="catalytic activity">
    <reaction evidence="12">
        <text>D-mannose + ATP = D-mannose 6-phosphate + ADP + H(+)</text>
        <dbReference type="Rhea" id="RHEA:11028"/>
        <dbReference type="ChEBI" id="CHEBI:4208"/>
        <dbReference type="ChEBI" id="CHEBI:15378"/>
        <dbReference type="ChEBI" id="CHEBI:30616"/>
        <dbReference type="ChEBI" id="CHEBI:58735"/>
        <dbReference type="ChEBI" id="CHEBI:456216"/>
        <dbReference type="EC" id="2.7.1.1"/>
    </reaction>
    <physiologicalReaction direction="left-to-right" evidence="12">
        <dbReference type="Rhea" id="RHEA:11029"/>
    </physiologicalReaction>
</comment>
<comment type="function">
    <text evidence="13">Catalyzes the phosphorylation of various hexoses to hexose 6-phosphate.</text>
</comment>
<dbReference type="GO" id="GO:0008865">
    <property type="term" value="F:fructokinase activity"/>
    <property type="evidence" value="ECO:0007669"/>
    <property type="project" value="TreeGrafter"/>
</dbReference>
<sequence>MAAEYENFEEGSMMNMQAEAETGDGGVIGLKPEIEMPDGNIISKEKMVHAAKQMLQPEFQAILQAMLKHMPHNKDFMVENVVKPFILSDDDYKKIMDVMLDSFNQGLGKETNAKAAVKMFPTYVRSVPDGTETGKVLALDLGGTNFRILLISLDGQEVNMESKIYIIPQSIMTGTGIQLFDHIAECIHKFMNDHDLLHQKIPLGFTFSFPCRQEGLNKAILTHWTKGFKCAGVEGNDIVKLLHEAIERRGDIDVECLAVINDTVGALMSCAHEDRKCAVGLILGTGTNACYIETLENTELWDGDNDEPHQVIINTEWGALGNDGSLEFIMTDYDKQVDKHSINAGQQIYEKMISGMYMGEIARLVIEKLRKAKLLFNGKGSEELSERGRFYTKYVSEIESDGDDSNFKCTKQVFAELNLQKYTDEDCRIVQYVCSLVSTRAAYLASAGIATLLNKMNRPEVTIGVDGSLYRFHPHFHDLMEEKIRQLVNPGIKFKLMLSHDGSGKGAAIVTAVANRLALEKEQKLNAKNGIPNGE</sequence>
<evidence type="ECO:0000256" key="9">
    <source>
        <dbReference type="ARBA" id="ARBA00044613"/>
    </source>
</evidence>
<evidence type="ECO:0000313" key="18">
    <source>
        <dbReference type="Proteomes" id="UP000507470"/>
    </source>
</evidence>
<dbReference type="InterPro" id="IPR001312">
    <property type="entry name" value="Hexokinase"/>
</dbReference>
<organism evidence="17 18">
    <name type="scientific">Mytilus coruscus</name>
    <name type="common">Sea mussel</name>
    <dbReference type="NCBI Taxonomy" id="42192"/>
    <lineage>
        <taxon>Eukaryota</taxon>
        <taxon>Metazoa</taxon>
        <taxon>Spiralia</taxon>
        <taxon>Lophotrochozoa</taxon>
        <taxon>Mollusca</taxon>
        <taxon>Bivalvia</taxon>
        <taxon>Autobranchia</taxon>
        <taxon>Pteriomorphia</taxon>
        <taxon>Mytilida</taxon>
        <taxon>Mytiloidea</taxon>
        <taxon>Mytilidae</taxon>
        <taxon>Mytilinae</taxon>
        <taxon>Mytilus</taxon>
    </lineage>
</organism>
<comment type="pathway">
    <text evidence="1">Carbohydrate degradation; glycolysis; D-glyceraldehyde 3-phosphate and glycerone phosphate from D-glucose: step 1/4.</text>
</comment>
<reference evidence="17 18" key="1">
    <citation type="submission" date="2020-06" db="EMBL/GenBank/DDBJ databases">
        <authorList>
            <person name="Li R."/>
            <person name="Bekaert M."/>
        </authorList>
    </citation>
    <scope>NUCLEOTIDE SEQUENCE [LARGE SCALE GENOMIC DNA]</scope>
    <source>
        <strain evidence="18">wild</strain>
    </source>
</reference>
<keyword evidence="6 14" id="KW-0418">Kinase</keyword>
<evidence type="ECO:0000256" key="5">
    <source>
        <dbReference type="ARBA" id="ARBA00022741"/>
    </source>
</evidence>
<keyword evidence="4 14" id="KW-0808">Transferase</keyword>
<evidence type="ECO:0000256" key="14">
    <source>
        <dbReference type="RuleBase" id="RU362007"/>
    </source>
</evidence>
<dbReference type="AlphaFoldDB" id="A0A6J8EC11"/>
<feature type="domain" description="Hexokinase C-terminal" evidence="16">
    <location>
        <begin position="279"/>
        <end position="513"/>
    </location>
</feature>
<dbReference type="GO" id="GO:0005739">
    <property type="term" value="C:mitochondrion"/>
    <property type="evidence" value="ECO:0007669"/>
    <property type="project" value="TreeGrafter"/>
</dbReference>
<dbReference type="GO" id="GO:0001678">
    <property type="term" value="P:intracellular glucose homeostasis"/>
    <property type="evidence" value="ECO:0007669"/>
    <property type="project" value="InterPro"/>
</dbReference>
<evidence type="ECO:0000256" key="12">
    <source>
        <dbReference type="ARBA" id="ARBA00050361"/>
    </source>
</evidence>
<dbReference type="EC" id="2.7.1.-" evidence="14"/>
<dbReference type="GO" id="GO:0006006">
    <property type="term" value="P:glucose metabolic process"/>
    <property type="evidence" value="ECO:0007669"/>
    <property type="project" value="TreeGrafter"/>
</dbReference>
<dbReference type="GO" id="GO:0005829">
    <property type="term" value="C:cytosol"/>
    <property type="evidence" value="ECO:0007669"/>
    <property type="project" value="TreeGrafter"/>
</dbReference>
<dbReference type="Pfam" id="PF03727">
    <property type="entry name" value="Hexokinase_2"/>
    <property type="match status" value="1"/>
</dbReference>
<proteinExistence type="inferred from homology"/>
<dbReference type="Gene3D" id="3.30.420.40">
    <property type="match status" value="1"/>
</dbReference>
<dbReference type="SUPFAM" id="SSF53067">
    <property type="entry name" value="Actin-like ATPase domain"/>
    <property type="match status" value="2"/>
</dbReference>
<name>A0A6J8EC11_MYTCO</name>
<dbReference type="EMBL" id="CACVKT020008819">
    <property type="protein sequence ID" value="CAC5417828.1"/>
    <property type="molecule type" value="Genomic_DNA"/>
</dbReference>
<comment type="catalytic activity">
    <reaction evidence="9">
        <text>a D-hexose + ATP = a D-hexose 6-phosphate + ADP + H(+)</text>
        <dbReference type="Rhea" id="RHEA:22740"/>
        <dbReference type="ChEBI" id="CHEBI:4194"/>
        <dbReference type="ChEBI" id="CHEBI:15378"/>
        <dbReference type="ChEBI" id="CHEBI:30616"/>
        <dbReference type="ChEBI" id="CHEBI:229467"/>
        <dbReference type="ChEBI" id="CHEBI:456216"/>
        <dbReference type="EC" id="2.7.1.1"/>
    </reaction>
    <physiologicalReaction direction="left-to-right" evidence="9">
        <dbReference type="Rhea" id="RHEA:22741"/>
    </physiologicalReaction>
</comment>
<dbReference type="CDD" id="cd24019">
    <property type="entry name" value="ASKHA_NBD_HK_meta"/>
    <property type="match status" value="1"/>
</dbReference>
<protein>
    <recommendedName>
        <fullName evidence="14">Phosphotransferase</fullName>
        <ecNumber evidence="14">2.7.1.-</ecNumber>
    </recommendedName>
</protein>
<evidence type="ECO:0000256" key="3">
    <source>
        <dbReference type="ARBA" id="ARBA00009225"/>
    </source>
</evidence>
<comment type="pathway">
    <text evidence="2">Carbohydrate metabolism; hexose metabolism.</text>
</comment>
<comment type="catalytic activity">
    <reaction evidence="10">
        <text>D-fructose + ATP = D-fructose 6-phosphate + ADP + H(+)</text>
        <dbReference type="Rhea" id="RHEA:16125"/>
        <dbReference type="ChEBI" id="CHEBI:15378"/>
        <dbReference type="ChEBI" id="CHEBI:30616"/>
        <dbReference type="ChEBI" id="CHEBI:37721"/>
        <dbReference type="ChEBI" id="CHEBI:61527"/>
        <dbReference type="ChEBI" id="CHEBI:456216"/>
        <dbReference type="EC" id="2.7.1.1"/>
    </reaction>
    <physiologicalReaction direction="left-to-right" evidence="10">
        <dbReference type="Rhea" id="RHEA:16126"/>
    </physiologicalReaction>
</comment>